<name>A0A5B7G4R4_PORTR</name>
<dbReference type="GO" id="GO:0005886">
    <property type="term" value="C:plasma membrane"/>
    <property type="evidence" value="ECO:0007669"/>
    <property type="project" value="UniProtKB-SubCell"/>
</dbReference>
<keyword evidence="7" id="KW-0325">Glycoprotein</keyword>
<evidence type="ECO:0000256" key="3">
    <source>
        <dbReference type="ARBA" id="ARBA00022692"/>
    </source>
</evidence>
<evidence type="ECO:0000256" key="6">
    <source>
        <dbReference type="ARBA" id="ARBA00023170"/>
    </source>
</evidence>
<accession>A0A5B7G4R4</accession>
<keyword evidence="6" id="KW-0675">Receptor</keyword>
<keyword evidence="9" id="KW-1185">Reference proteome</keyword>
<comment type="subcellular location">
    <subcellularLocation>
        <location evidence="1">Cell membrane</location>
        <topology evidence="1">Multi-pass membrane protein</topology>
    </subcellularLocation>
</comment>
<dbReference type="Gene3D" id="3.40.190.10">
    <property type="entry name" value="Periplasmic binding protein-like II"/>
    <property type="match status" value="1"/>
</dbReference>
<evidence type="ECO:0000256" key="5">
    <source>
        <dbReference type="ARBA" id="ARBA00023136"/>
    </source>
</evidence>
<evidence type="ECO:0000313" key="8">
    <source>
        <dbReference type="EMBL" id="MPC53972.1"/>
    </source>
</evidence>
<dbReference type="PANTHER" id="PTHR42643:SF24">
    <property type="entry name" value="IONOTROPIC RECEPTOR 60A"/>
    <property type="match status" value="1"/>
</dbReference>
<dbReference type="InterPro" id="IPR052192">
    <property type="entry name" value="Insect_Ionotropic_Sensory_Rcpt"/>
</dbReference>
<evidence type="ECO:0000256" key="1">
    <source>
        <dbReference type="ARBA" id="ARBA00004651"/>
    </source>
</evidence>
<keyword evidence="5" id="KW-0472">Membrane</keyword>
<dbReference type="OrthoDB" id="6351862at2759"/>
<sequence length="204" mass="22900">MHLFVENEYTCVALCGLAKGGVGEVGDEAVQAARAQEERRGNIMDSQNRSSSCMLVALESYAPFTDFTRRPTPHNFRGIMMQVLAIIAERLNKLLLMPSSMSCVSMEYTAAANNFFGRRLDNGTWTGMMGMLKRKEVDMSGTPMTVSDERLIAMDPSVHLYMDIQTLIYKRPRIDSDLMGFVRPFTLLVRTKGGTKTRRITILV</sequence>
<gene>
    <name evidence="8" type="ORF">E2C01_047877</name>
</gene>
<evidence type="ECO:0000256" key="7">
    <source>
        <dbReference type="ARBA" id="ARBA00023180"/>
    </source>
</evidence>
<keyword evidence="4" id="KW-1133">Transmembrane helix</keyword>
<evidence type="ECO:0000256" key="2">
    <source>
        <dbReference type="ARBA" id="ARBA00022475"/>
    </source>
</evidence>
<proteinExistence type="predicted"/>
<organism evidence="8 9">
    <name type="scientific">Portunus trituberculatus</name>
    <name type="common">Swimming crab</name>
    <name type="synonym">Neptunus trituberculatus</name>
    <dbReference type="NCBI Taxonomy" id="210409"/>
    <lineage>
        <taxon>Eukaryota</taxon>
        <taxon>Metazoa</taxon>
        <taxon>Ecdysozoa</taxon>
        <taxon>Arthropoda</taxon>
        <taxon>Crustacea</taxon>
        <taxon>Multicrustacea</taxon>
        <taxon>Malacostraca</taxon>
        <taxon>Eumalacostraca</taxon>
        <taxon>Eucarida</taxon>
        <taxon>Decapoda</taxon>
        <taxon>Pleocyemata</taxon>
        <taxon>Brachyura</taxon>
        <taxon>Eubrachyura</taxon>
        <taxon>Portunoidea</taxon>
        <taxon>Portunidae</taxon>
        <taxon>Portuninae</taxon>
        <taxon>Portunus</taxon>
    </lineage>
</organism>
<dbReference type="EMBL" id="VSRR010012021">
    <property type="protein sequence ID" value="MPC53972.1"/>
    <property type="molecule type" value="Genomic_DNA"/>
</dbReference>
<comment type="caution">
    <text evidence="8">The sequence shown here is derived from an EMBL/GenBank/DDBJ whole genome shotgun (WGS) entry which is preliminary data.</text>
</comment>
<dbReference type="AlphaFoldDB" id="A0A5B7G4R4"/>
<dbReference type="PANTHER" id="PTHR42643">
    <property type="entry name" value="IONOTROPIC RECEPTOR 20A-RELATED"/>
    <property type="match status" value="1"/>
</dbReference>
<reference evidence="8 9" key="1">
    <citation type="submission" date="2019-05" db="EMBL/GenBank/DDBJ databases">
        <title>Another draft genome of Portunus trituberculatus and its Hox gene families provides insights of decapod evolution.</title>
        <authorList>
            <person name="Jeong J.-H."/>
            <person name="Song I."/>
            <person name="Kim S."/>
            <person name="Choi T."/>
            <person name="Kim D."/>
            <person name="Ryu S."/>
            <person name="Kim W."/>
        </authorList>
    </citation>
    <scope>NUCLEOTIDE SEQUENCE [LARGE SCALE GENOMIC DNA]</scope>
    <source>
        <tissue evidence="8">Muscle</tissue>
    </source>
</reference>
<dbReference type="SUPFAM" id="SSF53850">
    <property type="entry name" value="Periplasmic binding protein-like II"/>
    <property type="match status" value="1"/>
</dbReference>
<dbReference type="Proteomes" id="UP000324222">
    <property type="component" value="Unassembled WGS sequence"/>
</dbReference>
<keyword evidence="2" id="KW-1003">Cell membrane</keyword>
<keyword evidence="3" id="KW-0812">Transmembrane</keyword>
<protein>
    <submittedName>
        <fullName evidence="8">Uncharacterized protein</fullName>
    </submittedName>
</protein>
<evidence type="ECO:0000313" key="9">
    <source>
        <dbReference type="Proteomes" id="UP000324222"/>
    </source>
</evidence>
<evidence type="ECO:0000256" key="4">
    <source>
        <dbReference type="ARBA" id="ARBA00022989"/>
    </source>
</evidence>